<keyword evidence="2" id="KW-1185">Reference proteome</keyword>
<dbReference type="STRING" id="35608.A0A2U1PDK7"/>
<dbReference type="PANTHER" id="PTHR43991">
    <property type="entry name" value="WD REPEAT PROTEIN (AFU_ORTHOLOGUE AFUA_8G05640)-RELATED"/>
    <property type="match status" value="1"/>
</dbReference>
<proteinExistence type="predicted"/>
<protein>
    <submittedName>
        <fullName evidence="1">WD40 repeat-containing protein</fullName>
    </submittedName>
</protein>
<dbReference type="Proteomes" id="UP000245207">
    <property type="component" value="Unassembled WGS sequence"/>
</dbReference>
<comment type="caution">
    <text evidence="1">The sequence shown here is derived from an EMBL/GenBank/DDBJ whole genome shotgun (WGS) entry which is preliminary data.</text>
</comment>
<gene>
    <name evidence="1" type="ORF">CTI12_AA163680</name>
</gene>
<dbReference type="AlphaFoldDB" id="A0A2U1PDK7"/>
<sequence>MASASSSSKLRNLVWATSKNDIHLMSNYSIMRGSSLTQNLNGILNFFGHMPPTEVKQKMNGKRAASDLKSLQSQHALHLQDLHRRMSVWKKNAQARGWTQLKPHVEGMMTAIT</sequence>
<reference evidence="1 2" key="1">
    <citation type="journal article" date="2018" name="Mol. Plant">
        <title>The genome of Artemisia annua provides insight into the evolution of Asteraceae family and artemisinin biosynthesis.</title>
        <authorList>
            <person name="Shen Q."/>
            <person name="Zhang L."/>
            <person name="Liao Z."/>
            <person name="Wang S."/>
            <person name="Yan T."/>
            <person name="Shi P."/>
            <person name="Liu M."/>
            <person name="Fu X."/>
            <person name="Pan Q."/>
            <person name="Wang Y."/>
            <person name="Lv Z."/>
            <person name="Lu X."/>
            <person name="Zhang F."/>
            <person name="Jiang W."/>
            <person name="Ma Y."/>
            <person name="Chen M."/>
            <person name="Hao X."/>
            <person name="Li L."/>
            <person name="Tang Y."/>
            <person name="Lv G."/>
            <person name="Zhou Y."/>
            <person name="Sun X."/>
            <person name="Brodelius P.E."/>
            <person name="Rose J.K.C."/>
            <person name="Tang K."/>
        </authorList>
    </citation>
    <scope>NUCLEOTIDE SEQUENCE [LARGE SCALE GENOMIC DNA]</scope>
    <source>
        <strain evidence="2">cv. Huhao1</strain>
        <tissue evidence="1">Leaf</tissue>
    </source>
</reference>
<evidence type="ECO:0000313" key="1">
    <source>
        <dbReference type="EMBL" id="PWA83836.1"/>
    </source>
</evidence>
<dbReference type="EMBL" id="PKPP01001299">
    <property type="protein sequence ID" value="PWA83836.1"/>
    <property type="molecule type" value="Genomic_DNA"/>
</dbReference>
<name>A0A2U1PDK7_ARTAN</name>
<organism evidence="1 2">
    <name type="scientific">Artemisia annua</name>
    <name type="common">Sweet wormwood</name>
    <dbReference type="NCBI Taxonomy" id="35608"/>
    <lineage>
        <taxon>Eukaryota</taxon>
        <taxon>Viridiplantae</taxon>
        <taxon>Streptophyta</taxon>
        <taxon>Embryophyta</taxon>
        <taxon>Tracheophyta</taxon>
        <taxon>Spermatophyta</taxon>
        <taxon>Magnoliopsida</taxon>
        <taxon>eudicotyledons</taxon>
        <taxon>Gunneridae</taxon>
        <taxon>Pentapetalae</taxon>
        <taxon>asterids</taxon>
        <taxon>campanulids</taxon>
        <taxon>Asterales</taxon>
        <taxon>Asteraceae</taxon>
        <taxon>Asteroideae</taxon>
        <taxon>Anthemideae</taxon>
        <taxon>Artemisiinae</taxon>
        <taxon>Artemisia</taxon>
    </lineage>
</organism>
<evidence type="ECO:0000313" key="2">
    <source>
        <dbReference type="Proteomes" id="UP000245207"/>
    </source>
</evidence>
<accession>A0A2U1PDK7</accession>
<dbReference type="OrthoDB" id="1745616at2759"/>
<dbReference type="PANTHER" id="PTHR43991:SF21">
    <property type="entry name" value="GAMYB-BINDING PROTEIN"/>
    <property type="match status" value="1"/>
</dbReference>